<dbReference type="Proteomes" id="UP000033097">
    <property type="component" value="Chromosome"/>
</dbReference>
<evidence type="ECO:0000313" key="1">
    <source>
        <dbReference type="EMBL" id="AKB65125.1"/>
    </source>
</evidence>
<evidence type="ECO:0000313" key="2">
    <source>
        <dbReference type="Proteomes" id="UP000033097"/>
    </source>
</evidence>
<name>A0A0E3RLK8_METMZ</name>
<gene>
    <name evidence="1" type="ORF">MSMAS_1929</name>
</gene>
<sequence length="90" mass="10345">MRFAIPQSALGNPEPRPLEAKSRFFAIPRFKLRERYREKRSEVRFAIPHPVSQISEAIEKCGGKSLSKLFLPPTSTLFSMLSSFILCYIQ</sequence>
<dbReference type="AlphaFoldDB" id="A0A0E3RLK8"/>
<dbReference type="KEGG" id="mmj:MSMAS_1929"/>
<dbReference type="RefSeq" id="WP_155395242.1">
    <property type="nucleotide sequence ID" value="NZ_CP009512.1"/>
</dbReference>
<dbReference type="HOGENOM" id="CLU_2433893_0_0_2"/>
<dbReference type="EMBL" id="CP009512">
    <property type="protein sequence ID" value="AKB65125.1"/>
    <property type="molecule type" value="Genomic_DNA"/>
</dbReference>
<organism evidence="1 2">
    <name type="scientific">Methanosarcina mazei S-6</name>
    <dbReference type="NCBI Taxonomy" id="213585"/>
    <lineage>
        <taxon>Archaea</taxon>
        <taxon>Methanobacteriati</taxon>
        <taxon>Methanobacteriota</taxon>
        <taxon>Stenosarchaea group</taxon>
        <taxon>Methanomicrobia</taxon>
        <taxon>Methanosarcinales</taxon>
        <taxon>Methanosarcinaceae</taxon>
        <taxon>Methanosarcina</taxon>
    </lineage>
</organism>
<accession>A0A0E3RLK8</accession>
<reference evidence="1 2" key="1">
    <citation type="submission" date="2014-07" db="EMBL/GenBank/DDBJ databases">
        <title>Methanogenic archaea and the global carbon cycle.</title>
        <authorList>
            <person name="Henriksen J.R."/>
            <person name="Luke J."/>
            <person name="Reinhart S."/>
            <person name="Benedict M.N."/>
            <person name="Youngblut N.D."/>
            <person name="Metcalf M.E."/>
            <person name="Whitaker R.J."/>
            <person name="Metcalf W.W."/>
        </authorList>
    </citation>
    <scope>NUCLEOTIDE SEQUENCE [LARGE SCALE GENOMIC DNA]</scope>
    <source>
        <strain evidence="1 2">S-6</strain>
    </source>
</reference>
<dbReference type="PATRIC" id="fig|213585.10.peg.2455"/>
<protein>
    <submittedName>
        <fullName evidence="1">Uncharacterized protein</fullName>
    </submittedName>
</protein>
<proteinExistence type="predicted"/>
<dbReference type="GeneID" id="42568882"/>